<dbReference type="PANTHER" id="PTHR35394">
    <property type="entry name" value="DUF3176 DOMAIN-CONTAINING PROTEIN"/>
    <property type="match status" value="1"/>
</dbReference>
<proteinExistence type="predicted"/>
<keyword evidence="3" id="KW-1185">Reference proteome</keyword>
<feature type="transmembrane region" description="Helical" evidence="1">
    <location>
        <begin position="148"/>
        <end position="173"/>
    </location>
</feature>
<dbReference type="Proteomes" id="UP001175001">
    <property type="component" value="Unassembled WGS sequence"/>
</dbReference>
<dbReference type="PANTHER" id="PTHR35394:SF5">
    <property type="entry name" value="DUF3176 DOMAIN-CONTAINING PROTEIN"/>
    <property type="match status" value="1"/>
</dbReference>
<dbReference type="EMBL" id="JAUJDW010000190">
    <property type="protein sequence ID" value="KAK0615485.1"/>
    <property type="molecule type" value="Genomic_DNA"/>
</dbReference>
<evidence type="ECO:0000256" key="1">
    <source>
        <dbReference type="SAM" id="Phobius"/>
    </source>
</evidence>
<sequence>MECSVDLCAKTFHSMNITNGTFIAGPIREISLDAGREGSGGTWRGYGGKEWNFGLNTTGTTASSVPLPGNGTIILNSMDFQLLSEYIVDVFSSSTGTAFGNALRSSPNTTETIANVSTSITYAFGTAKTANQTLGFAVTTEQYIHVRWAWLTLSLAVVLMGVALLALTIVYSVRSGVTSWKSSSILPLFAQLDGWSEDYLRAATGPVKELERKAKMMCGVVEVDGDAGKVLFVNTARGTIEMRDV</sequence>
<dbReference type="AlphaFoldDB" id="A0AA40BVT2"/>
<organism evidence="2 3">
    <name type="scientific">Lasiodiplodia hormozganensis</name>
    <dbReference type="NCBI Taxonomy" id="869390"/>
    <lineage>
        <taxon>Eukaryota</taxon>
        <taxon>Fungi</taxon>
        <taxon>Dikarya</taxon>
        <taxon>Ascomycota</taxon>
        <taxon>Pezizomycotina</taxon>
        <taxon>Dothideomycetes</taxon>
        <taxon>Dothideomycetes incertae sedis</taxon>
        <taxon>Botryosphaeriales</taxon>
        <taxon>Botryosphaeriaceae</taxon>
        <taxon>Lasiodiplodia</taxon>
    </lineage>
</organism>
<gene>
    <name evidence="2" type="ORF">DIS24_g11764</name>
</gene>
<protein>
    <submittedName>
        <fullName evidence="2">Uncharacterized protein</fullName>
    </submittedName>
</protein>
<name>A0AA40BVT2_9PEZI</name>
<keyword evidence="1" id="KW-0812">Transmembrane</keyword>
<evidence type="ECO:0000313" key="3">
    <source>
        <dbReference type="Proteomes" id="UP001175001"/>
    </source>
</evidence>
<keyword evidence="1" id="KW-1133">Transmembrane helix</keyword>
<evidence type="ECO:0000313" key="2">
    <source>
        <dbReference type="EMBL" id="KAK0615485.1"/>
    </source>
</evidence>
<keyword evidence="1" id="KW-0472">Membrane</keyword>
<reference evidence="2" key="1">
    <citation type="submission" date="2023-06" db="EMBL/GenBank/DDBJ databases">
        <title>Multi-omics analyses reveal the molecular pathogenesis toolkit of Lasiodiplodia hormozganensis, a cross-kingdom pathogen.</title>
        <authorList>
            <person name="Felix C."/>
            <person name="Meneses R."/>
            <person name="Goncalves M.F.M."/>
            <person name="Tilleman L."/>
            <person name="Duarte A.S."/>
            <person name="Jorrin-Novo J.V."/>
            <person name="Van De Peer Y."/>
            <person name="Deforce D."/>
            <person name="Van Nieuwerburgh F."/>
            <person name="Esteves A.C."/>
            <person name="Alves A."/>
        </authorList>
    </citation>
    <scope>NUCLEOTIDE SEQUENCE</scope>
    <source>
        <strain evidence="2">CBS 339.90</strain>
    </source>
</reference>
<accession>A0AA40BVT2</accession>
<comment type="caution">
    <text evidence="2">The sequence shown here is derived from an EMBL/GenBank/DDBJ whole genome shotgun (WGS) entry which is preliminary data.</text>
</comment>